<dbReference type="EMBL" id="CP087164">
    <property type="protein sequence ID" value="UGS34845.1"/>
    <property type="molecule type" value="Genomic_DNA"/>
</dbReference>
<dbReference type="Proteomes" id="UP001162834">
    <property type="component" value="Chromosome"/>
</dbReference>
<reference evidence="2" key="1">
    <citation type="journal article" date="2022" name="Int. J. Syst. Evol. Microbiol.">
        <title>Pseudomonas aegrilactucae sp. nov. and Pseudomonas morbosilactucae sp. nov., pathogens causing bacterial rot of lettuce in Japan.</title>
        <authorList>
            <person name="Sawada H."/>
            <person name="Fujikawa T."/>
            <person name="Satou M."/>
        </authorList>
    </citation>
    <scope>NUCLEOTIDE SEQUENCE</scope>
    <source>
        <strain evidence="2">0166_1</strain>
    </source>
</reference>
<comment type="similarity">
    <text evidence="1">Belongs to the 3-oxoacid CoA-transferase subunit B family.</text>
</comment>
<gene>
    <name evidence="2" type="primary">catI_2</name>
    <name evidence="2" type="ORF">DSM104329_01227</name>
</gene>
<dbReference type="Gene3D" id="3.30.30.40">
    <property type="match status" value="1"/>
</dbReference>
<dbReference type="PANTHER" id="PTHR43293:SF3">
    <property type="entry name" value="CHOLESTEROL RING-CLEAVING HYDROLASE IPDB SUBUNIT"/>
    <property type="match status" value="1"/>
</dbReference>
<dbReference type="Pfam" id="PF01144">
    <property type="entry name" value="CoA_trans"/>
    <property type="match status" value="1"/>
</dbReference>
<sequence>MPVNKITHLERLPELVGDGAVVAFGGGWFANHPMAAVRELVRARRTDIHGLALLGSVDVDLMVGAGVLRHLTFSMVTLEAMGLAQNFRRAVQAGELPITEIPALSLQVALEAGGQSVPFMPVRGPIGSDLVAQNPEVFGTARTSFGDEDVMVVKAIRPDVAIIHALRCDRLGNVQFDGTYSQDPELAAASDTVIVTCEEIVDSSEIAAQSHLTKIPGFLVDHVIEAPFGAHPCSHVPRYAQDAWEILEYQKAAMAGGDAYAAYVDRIRGETEAEYRERVLAGDRGRVLAALAEAGPTLQEA</sequence>
<keyword evidence="3" id="KW-1185">Reference proteome</keyword>
<evidence type="ECO:0000256" key="1">
    <source>
        <dbReference type="ARBA" id="ARBA00007047"/>
    </source>
</evidence>
<evidence type="ECO:0000313" key="2">
    <source>
        <dbReference type="EMBL" id="UGS34845.1"/>
    </source>
</evidence>
<dbReference type="KEGG" id="sbae:DSM104329_01227"/>
<proteinExistence type="inferred from homology"/>
<dbReference type="SUPFAM" id="SSF100950">
    <property type="entry name" value="NagB/RpiA/CoA transferase-like"/>
    <property type="match status" value="1"/>
</dbReference>
<dbReference type="InterPro" id="IPR037171">
    <property type="entry name" value="NagB/RpiA_transferase-like"/>
</dbReference>
<keyword evidence="2" id="KW-0808">Transferase</keyword>
<protein>
    <submittedName>
        <fullName evidence="2">3-oxoadipate CoA-transferase subunit A</fullName>
        <ecNumber evidence="2">2.8.3.6</ecNumber>
    </submittedName>
</protein>
<name>A0A9E7BZ19_9ACTN</name>
<evidence type="ECO:0000313" key="3">
    <source>
        <dbReference type="Proteomes" id="UP001162834"/>
    </source>
</evidence>
<organism evidence="2 3">
    <name type="scientific">Capillimicrobium parvum</name>
    <dbReference type="NCBI Taxonomy" id="2884022"/>
    <lineage>
        <taxon>Bacteria</taxon>
        <taxon>Bacillati</taxon>
        <taxon>Actinomycetota</taxon>
        <taxon>Thermoleophilia</taxon>
        <taxon>Solirubrobacterales</taxon>
        <taxon>Capillimicrobiaceae</taxon>
        <taxon>Capillimicrobium</taxon>
    </lineage>
</organism>
<dbReference type="InterPro" id="IPR004165">
    <property type="entry name" value="CoA_trans_fam_I"/>
</dbReference>
<dbReference type="EC" id="2.8.3.6" evidence="2"/>
<dbReference type="GO" id="GO:0047569">
    <property type="term" value="F:3-oxoadipate CoA-transferase activity"/>
    <property type="evidence" value="ECO:0007669"/>
    <property type="project" value="UniProtKB-EC"/>
</dbReference>
<dbReference type="SMART" id="SM00882">
    <property type="entry name" value="CoA_trans"/>
    <property type="match status" value="1"/>
</dbReference>
<accession>A0A9E7BZ19</accession>
<dbReference type="PANTHER" id="PTHR43293">
    <property type="entry name" value="ACETATE COA-TRANSFERASE YDIF"/>
    <property type="match status" value="1"/>
</dbReference>
<dbReference type="Gene3D" id="3.40.1080.10">
    <property type="entry name" value="Glutaconate Coenzyme A-transferase"/>
    <property type="match status" value="1"/>
</dbReference>
<dbReference type="AlphaFoldDB" id="A0A9E7BZ19"/>